<dbReference type="RefSeq" id="WP_101873835.1">
    <property type="nucleotide sequence ID" value="NZ_CP016491.1"/>
</dbReference>
<reference evidence="1" key="1">
    <citation type="submission" date="2023-08" db="EMBL/GenBank/DDBJ databases">
        <authorList>
            <person name="Page C.A."/>
            <person name="Perez-Diaz I.M."/>
        </authorList>
    </citation>
    <scope>NUCLEOTIDE SEQUENCE</scope>
    <source>
        <strain evidence="1">7.8.46</strain>
    </source>
</reference>
<dbReference type="AlphaFoldDB" id="A0AAW8VZK2"/>
<proteinExistence type="predicted"/>
<dbReference type="EMBL" id="JAVLAQ010000001">
    <property type="protein sequence ID" value="MDT6990937.1"/>
    <property type="molecule type" value="Genomic_DNA"/>
</dbReference>
<evidence type="ECO:0000313" key="2">
    <source>
        <dbReference type="Proteomes" id="UP001267003"/>
    </source>
</evidence>
<dbReference type="Proteomes" id="UP001267003">
    <property type="component" value="Unassembled WGS sequence"/>
</dbReference>
<organism evidence="1 2">
    <name type="scientific">Lactiplantibacillus pentosus</name>
    <name type="common">Lactobacillus pentosus</name>
    <dbReference type="NCBI Taxonomy" id="1589"/>
    <lineage>
        <taxon>Bacteria</taxon>
        <taxon>Bacillati</taxon>
        <taxon>Bacillota</taxon>
        <taxon>Bacilli</taxon>
        <taxon>Lactobacillales</taxon>
        <taxon>Lactobacillaceae</taxon>
        <taxon>Lactiplantibacillus</taxon>
    </lineage>
</organism>
<accession>A0AAW8VZK2</accession>
<name>A0AAW8VZK2_LACPE</name>
<sequence>MDFFHSTSKENADKILAQKRINPTQYDFPYFMDKLLDNIDAYDSYADFPNRWLGIPEMPWLGSGVYCFKFLDEAQAYTPNSTVIKIDVYTPVNEFDFDSPEDLMMIANYFQNNFEEDLRNKFFDDEVIDAYLLVGTFLLNFIMDGMGNSSKAQCVCLSLILFILVKIRKKPFKPDIVSYKFKLDDIVGKYYTIRKMEKIKGLAGV</sequence>
<dbReference type="KEGG" id="lpg:BB562_11490"/>
<comment type="caution">
    <text evidence="1">The sequence shown here is derived from an EMBL/GenBank/DDBJ whole genome shotgun (WGS) entry which is preliminary data.</text>
</comment>
<protein>
    <submittedName>
        <fullName evidence="1">Uncharacterized protein</fullName>
    </submittedName>
</protein>
<evidence type="ECO:0000313" key="1">
    <source>
        <dbReference type="EMBL" id="MDT6990937.1"/>
    </source>
</evidence>
<gene>
    <name evidence="1" type="ORF">RI536_12695</name>
</gene>